<dbReference type="AlphaFoldDB" id="A0A6P8FPR5"/>
<dbReference type="Proteomes" id="UP000515152">
    <property type="component" value="Chromosome 1"/>
</dbReference>
<dbReference type="GO" id="GO:0006357">
    <property type="term" value="P:regulation of transcription by RNA polymerase II"/>
    <property type="evidence" value="ECO:0007669"/>
    <property type="project" value="TreeGrafter"/>
</dbReference>
<evidence type="ECO:0000256" key="4">
    <source>
        <dbReference type="ARBA" id="ARBA00023125"/>
    </source>
</evidence>
<feature type="region of interest" description="Disordered" evidence="7">
    <location>
        <begin position="491"/>
        <end position="537"/>
    </location>
</feature>
<reference evidence="12" key="1">
    <citation type="submission" date="2025-08" db="UniProtKB">
        <authorList>
            <consortium name="RefSeq"/>
        </authorList>
    </citation>
    <scope>IDENTIFICATION</scope>
</reference>
<feature type="domain" description="Integrase catalytic" evidence="10">
    <location>
        <begin position="295"/>
        <end position="465"/>
    </location>
</feature>
<keyword evidence="6" id="KW-0131">Cell cycle</keyword>
<keyword evidence="8" id="KW-0732">Signal</keyword>
<feature type="compositionally biased region" description="Basic and acidic residues" evidence="7">
    <location>
        <begin position="224"/>
        <end position="234"/>
    </location>
</feature>
<dbReference type="InterPro" id="IPR036397">
    <property type="entry name" value="RNaseH_sf"/>
</dbReference>
<evidence type="ECO:0000256" key="6">
    <source>
        <dbReference type="RuleBase" id="RU369073"/>
    </source>
</evidence>
<keyword evidence="1" id="KW-0479">Metal-binding</keyword>
<keyword evidence="11" id="KW-1185">Reference proteome</keyword>
<keyword evidence="2 5" id="KW-0863">Zinc-finger</keyword>
<dbReference type="Pfam" id="PF05485">
    <property type="entry name" value="THAP"/>
    <property type="match status" value="1"/>
</dbReference>
<comment type="subcellular location">
    <subcellularLocation>
        <location evidence="6">Nucleus</location>
        <location evidence="6">Nucleoplasm</location>
    </subcellularLocation>
</comment>
<dbReference type="InterPro" id="IPR012337">
    <property type="entry name" value="RNaseH-like_sf"/>
</dbReference>
<dbReference type="InterPro" id="IPR026516">
    <property type="entry name" value="THAP1/10"/>
</dbReference>
<dbReference type="OrthoDB" id="413122at2759"/>
<dbReference type="GO" id="GO:0005654">
    <property type="term" value="C:nucleoplasm"/>
    <property type="evidence" value="ECO:0007669"/>
    <property type="project" value="UniProtKB-SubCell"/>
</dbReference>
<evidence type="ECO:0000259" key="9">
    <source>
        <dbReference type="PROSITE" id="PS50950"/>
    </source>
</evidence>
<dbReference type="KEGG" id="char:116221533"/>
<keyword evidence="3" id="KW-0862">Zinc</keyword>
<dbReference type="PANTHER" id="PTHR46600">
    <property type="entry name" value="THAP DOMAIN-CONTAINING"/>
    <property type="match status" value="1"/>
</dbReference>
<evidence type="ECO:0000313" key="12">
    <source>
        <dbReference type="RefSeq" id="XP_031428374.1"/>
    </source>
</evidence>
<keyword evidence="6" id="KW-0805">Transcription regulation</keyword>
<dbReference type="GO" id="GO:0001935">
    <property type="term" value="P:endothelial cell proliferation"/>
    <property type="evidence" value="ECO:0007669"/>
    <property type="project" value="UniProtKB-UniRule"/>
</dbReference>
<feature type="chain" id="PRO_5028205533" description="THAP domain-containing protein 1" evidence="8">
    <location>
        <begin position="21"/>
        <end position="537"/>
    </location>
</feature>
<evidence type="ECO:0000256" key="5">
    <source>
        <dbReference type="PROSITE-ProRule" id="PRU00309"/>
    </source>
</evidence>
<dbReference type="GO" id="GO:0000978">
    <property type="term" value="F:RNA polymerase II cis-regulatory region sequence-specific DNA binding"/>
    <property type="evidence" value="ECO:0007669"/>
    <property type="project" value="TreeGrafter"/>
</dbReference>
<dbReference type="GO" id="GO:0015074">
    <property type="term" value="P:DNA integration"/>
    <property type="evidence" value="ECO:0007669"/>
    <property type="project" value="InterPro"/>
</dbReference>
<dbReference type="PANTHER" id="PTHR46600:SF7">
    <property type="entry name" value="SI:DKEY-228B2.6-RELATED"/>
    <property type="match status" value="1"/>
</dbReference>
<evidence type="ECO:0000256" key="3">
    <source>
        <dbReference type="ARBA" id="ARBA00022833"/>
    </source>
</evidence>
<comment type="function">
    <text evidence="6">DNA-binding transcription regulator that regulates endothelial cell proliferation and G1/S cell-cycle progression. Specifically binds the 5'-[AT]NTNN[GT]GGCA[AGT]-3' core DNA sequence and acts by modulating expression of pRB-E2F cell-cycle target genes.</text>
</comment>
<evidence type="ECO:0000256" key="1">
    <source>
        <dbReference type="ARBA" id="ARBA00022723"/>
    </source>
</evidence>
<dbReference type="InterPro" id="IPR006612">
    <property type="entry name" value="THAP_Znf"/>
</dbReference>
<dbReference type="PROSITE" id="PS50950">
    <property type="entry name" value="ZF_THAP"/>
    <property type="match status" value="1"/>
</dbReference>
<dbReference type="SMART" id="SM00692">
    <property type="entry name" value="DM3"/>
    <property type="match status" value="1"/>
</dbReference>
<name>A0A6P8FPR5_CLUHA</name>
<feature type="domain" description="THAP-type" evidence="9">
    <location>
        <begin position="29"/>
        <end position="107"/>
    </location>
</feature>
<feature type="region of interest" description="Disordered" evidence="7">
    <location>
        <begin position="105"/>
        <end position="235"/>
    </location>
</feature>
<organism evidence="11 12">
    <name type="scientific">Clupea harengus</name>
    <name type="common">Atlantic herring</name>
    <dbReference type="NCBI Taxonomy" id="7950"/>
    <lineage>
        <taxon>Eukaryota</taxon>
        <taxon>Metazoa</taxon>
        <taxon>Chordata</taxon>
        <taxon>Craniata</taxon>
        <taxon>Vertebrata</taxon>
        <taxon>Euteleostomi</taxon>
        <taxon>Actinopterygii</taxon>
        <taxon>Neopterygii</taxon>
        <taxon>Teleostei</taxon>
        <taxon>Clupei</taxon>
        <taxon>Clupeiformes</taxon>
        <taxon>Clupeoidei</taxon>
        <taxon>Clupeidae</taxon>
        <taxon>Clupea</taxon>
    </lineage>
</organism>
<dbReference type="PROSITE" id="PS50994">
    <property type="entry name" value="INTEGRASE"/>
    <property type="match status" value="1"/>
</dbReference>
<evidence type="ECO:0000256" key="2">
    <source>
        <dbReference type="ARBA" id="ARBA00022771"/>
    </source>
</evidence>
<evidence type="ECO:0000256" key="7">
    <source>
        <dbReference type="SAM" id="MobiDB-lite"/>
    </source>
</evidence>
<gene>
    <name evidence="12" type="primary">zgc:163143</name>
</gene>
<dbReference type="GeneID" id="116221533"/>
<feature type="compositionally biased region" description="Basic residues" evidence="7">
    <location>
        <begin position="204"/>
        <end position="222"/>
    </location>
</feature>
<dbReference type="Gene3D" id="6.20.210.20">
    <property type="entry name" value="THAP domain"/>
    <property type="match status" value="1"/>
</dbReference>
<dbReference type="SUPFAM" id="SSF57716">
    <property type="entry name" value="Glucocorticoid receptor-like (DNA-binding domain)"/>
    <property type="match status" value="1"/>
</dbReference>
<keyword evidence="4 5" id="KW-0238">DNA-binding</keyword>
<evidence type="ECO:0000313" key="11">
    <source>
        <dbReference type="Proteomes" id="UP000515152"/>
    </source>
</evidence>
<evidence type="ECO:0000259" key="10">
    <source>
        <dbReference type="PROSITE" id="PS50994"/>
    </source>
</evidence>
<keyword evidence="6" id="KW-0175">Coiled coil</keyword>
<dbReference type="RefSeq" id="XP_031428374.1">
    <property type="nucleotide sequence ID" value="XM_031572514.1"/>
</dbReference>
<dbReference type="Gene3D" id="3.30.420.10">
    <property type="entry name" value="Ribonuclease H-like superfamily/Ribonuclease H"/>
    <property type="match status" value="1"/>
</dbReference>
<feature type="compositionally biased region" description="Low complexity" evidence="7">
    <location>
        <begin position="192"/>
        <end position="203"/>
    </location>
</feature>
<dbReference type="SMART" id="SM00980">
    <property type="entry name" value="THAP"/>
    <property type="match status" value="1"/>
</dbReference>
<evidence type="ECO:0000256" key="8">
    <source>
        <dbReference type="SAM" id="SignalP"/>
    </source>
</evidence>
<feature type="compositionally biased region" description="Polar residues" evidence="7">
    <location>
        <begin position="160"/>
        <end position="180"/>
    </location>
</feature>
<accession>A0A6P8FPR5</accession>
<dbReference type="InterPro" id="IPR038441">
    <property type="entry name" value="THAP_Znf_sf"/>
</dbReference>
<protein>
    <recommendedName>
        <fullName evidence="6">THAP domain-containing protein 1</fullName>
    </recommendedName>
</protein>
<dbReference type="GO" id="GO:0008270">
    <property type="term" value="F:zinc ion binding"/>
    <property type="evidence" value="ECO:0007669"/>
    <property type="project" value="UniProtKB-KW"/>
</dbReference>
<keyword evidence="6" id="KW-0804">Transcription</keyword>
<feature type="signal peptide" evidence="8">
    <location>
        <begin position="1"/>
        <end position="20"/>
    </location>
</feature>
<dbReference type="GO" id="GO:0003700">
    <property type="term" value="F:DNA-binding transcription factor activity"/>
    <property type="evidence" value="ECO:0007669"/>
    <property type="project" value="UniProtKB-UniRule"/>
</dbReference>
<sequence length="537" mass="61310">MTTAPAQKSYFLLLLSSVQTFSYECLEKMTLCCIAYNCRSKREKGVGFHRFPHNNPKLLKLWIAKLKWKDWTPSLNTLICSKHFEEKYLNRTGWRPRLRPGAVPTIFDFPESTGPRKANINPRSKRATADPRLLQALQDVPKWRRKRHVQQKPREFNQVAVLTQPQLQPQSELQKPQESQAQKEPHTEAGSQAQPQQEPQAQPKPRKLPPPRKSKIKRRFVKPVKPEASEETQRKAPVAKASILFPWAIQGDANMFRRRTLSSFFHSHYCLPQSFHWPGDAEANFEPLLPEKSEASTTPHVIKVTERWQWLGLDFRGPLPETMNGDRFLMTVTDYHSKWVEAFPVTSMVSPEAAGILCDLCGQFGYPLGVLSRLHRTNISKLNSMIRNRLQRQGLEYDSSFIIHHRQTAYLDPVSESLINSMVSELVKEHPENWNMYLPGVVIRLCCREHPTIGKSPFACMYIKEPRPVTTPRDLPFSPAIVEDSSFVIDLSEKPDSSREQTAGSHLTDAVVSEEVCGDGDGTSNGQEPADKEEQSN</sequence>
<comment type="similarity">
    <text evidence="6">Belongs to the THAP1 family.</text>
</comment>
<proteinExistence type="inferred from homology"/>
<dbReference type="InterPro" id="IPR001584">
    <property type="entry name" value="Integrase_cat-core"/>
</dbReference>
<keyword evidence="6" id="KW-0539">Nucleus</keyword>
<dbReference type="SUPFAM" id="SSF53098">
    <property type="entry name" value="Ribonuclease H-like"/>
    <property type="match status" value="1"/>
</dbReference>